<reference evidence="1 2" key="1">
    <citation type="submission" date="2023-02" db="EMBL/GenBank/DDBJ databases">
        <title>LHISI_Scaffold_Assembly.</title>
        <authorList>
            <person name="Stuart O.P."/>
            <person name="Cleave R."/>
            <person name="Magrath M.J.L."/>
            <person name="Mikheyev A.S."/>
        </authorList>
    </citation>
    <scope>NUCLEOTIDE SEQUENCE [LARGE SCALE GENOMIC DNA]</scope>
    <source>
        <strain evidence="1">Daus_M_001</strain>
        <tissue evidence="1">Leg muscle</tissue>
    </source>
</reference>
<protein>
    <submittedName>
        <fullName evidence="1">Uncharacterized protein</fullName>
    </submittedName>
</protein>
<dbReference type="Proteomes" id="UP001159363">
    <property type="component" value="Chromosome 7"/>
</dbReference>
<comment type="caution">
    <text evidence="1">The sequence shown here is derived from an EMBL/GenBank/DDBJ whole genome shotgun (WGS) entry which is preliminary data.</text>
</comment>
<keyword evidence="2" id="KW-1185">Reference proteome</keyword>
<organism evidence="1 2">
    <name type="scientific">Dryococelus australis</name>
    <dbReference type="NCBI Taxonomy" id="614101"/>
    <lineage>
        <taxon>Eukaryota</taxon>
        <taxon>Metazoa</taxon>
        <taxon>Ecdysozoa</taxon>
        <taxon>Arthropoda</taxon>
        <taxon>Hexapoda</taxon>
        <taxon>Insecta</taxon>
        <taxon>Pterygota</taxon>
        <taxon>Neoptera</taxon>
        <taxon>Polyneoptera</taxon>
        <taxon>Phasmatodea</taxon>
        <taxon>Verophasmatodea</taxon>
        <taxon>Anareolatae</taxon>
        <taxon>Phasmatidae</taxon>
        <taxon>Eurycanthinae</taxon>
        <taxon>Dryococelus</taxon>
    </lineage>
</organism>
<gene>
    <name evidence="1" type="ORF">PR048_021325</name>
</gene>
<proteinExistence type="predicted"/>
<name>A0ABQ9GXZ2_9NEOP</name>
<evidence type="ECO:0000313" key="2">
    <source>
        <dbReference type="Proteomes" id="UP001159363"/>
    </source>
</evidence>
<accession>A0ABQ9GXZ2</accession>
<sequence length="240" mass="27997">MLNSILIKPFRVIQTCKTNQALSVAGKSPPDMRGKHPSPKDSVCEHMLSFPAKYSHYSVLSLKYLDAQLNVKIMYYLFKQKHPYIMVGYQFYYKYFSENFRLSFDSPALTDTECFKKIVHFPFQGHSFLPCDMDLSMIKRMLKKNDRIYNIHHITELIVSSSKSQKFTVNEIHDSSAITDYKMWLLDYYKKTCISEEIRSSSSFYKQHYTTHFHSLPFTLPTQFNTAINSCLASGQGSHK</sequence>
<dbReference type="EMBL" id="JARBHB010000008">
    <property type="protein sequence ID" value="KAJ8876877.1"/>
    <property type="molecule type" value="Genomic_DNA"/>
</dbReference>
<evidence type="ECO:0000313" key="1">
    <source>
        <dbReference type="EMBL" id="KAJ8876877.1"/>
    </source>
</evidence>